<dbReference type="AlphaFoldDB" id="A0AAV4SU59"/>
<sequence length="114" mass="13303">MQVKIANNPQIFMCRERDTTRDFQIKDKISTPNMYQQWNNKFWRFFKGCSAVLDSHTHTHTCKQLRDHGLHCLSTQLPHSMLNLSMQPVLLPKLLNSYEGITKAILTLTICNLI</sequence>
<keyword evidence="2" id="KW-1185">Reference proteome</keyword>
<reference evidence="1 2" key="1">
    <citation type="submission" date="2021-06" db="EMBL/GenBank/DDBJ databases">
        <title>Caerostris extrusa draft genome.</title>
        <authorList>
            <person name="Kono N."/>
            <person name="Arakawa K."/>
        </authorList>
    </citation>
    <scope>NUCLEOTIDE SEQUENCE [LARGE SCALE GENOMIC DNA]</scope>
</reference>
<gene>
    <name evidence="1" type="ORF">CEXT_99761</name>
</gene>
<comment type="caution">
    <text evidence="1">The sequence shown here is derived from an EMBL/GenBank/DDBJ whole genome shotgun (WGS) entry which is preliminary data.</text>
</comment>
<dbReference type="Proteomes" id="UP001054945">
    <property type="component" value="Unassembled WGS sequence"/>
</dbReference>
<evidence type="ECO:0000313" key="2">
    <source>
        <dbReference type="Proteomes" id="UP001054945"/>
    </source>
</evidence>
<protein>
    <submittedName>
        <fullName evidence="1">Uncharacterized protein</fullName>
    </submittedName>
</protein>
<proteinExistence type="predicted"/>
<dbReference type="EMBL" id="BPLR01010112">
    <property type="protein sequence ID" value="GIY36952.1"/>
    <property type="molecule type" value="Genomic_DNA"/>
</dbReference>
<organism evidence="1 2">
    <name type="scientific">Caerostris extrusa</name>
    <name type="common">Bark spider</name>
    <name type="synonym">Caerostris bankana</name>
    <dbReference type="NCBI Taxonomy" id="172846"/>
    <lineage>
        <taxon>Eukaryota</taxon>
        <taxon>Metazoa</taxon>
        <taxon>Ecdysozoa</taxon>
        <taxon>Arthropoda</taxon>
        <taxon>Chelicerata</taxon>
        <taxon>Arachnida</taxon>
        <taxon>Araneae</taxon>
        <taxon>Araneomorphae</taxon>
        <taxon>Entelegynae</taxon>
        <taxon>Araneoidea</taxon>
        <taxon>Araneidae</taxon>
        <taxon>Caerostris</taxon>
    </lineage>
</organism>
<name>A0AAV4SU59_CAEEX</name>
<evidence type="ECO:0000313" key="1">
    <source>
        <dbReference type="EMBL" id="GIY36952.1"/>
    </source>
</evidence>
<accession>A0AAV4SU59</accession>